<protein>
    <submittedName>
        <fullName evidence="2">Uncharacterized protein</fullName>
    </submittedName>
</protein>
<name>A0A834HMW1_RHYFE</name>
<feature type="region of interest" description="Disordered" evidence="1">
    <location>
        <begin position="40"/>
        <end position="62"/>
    </location>
</feature>
<organism evidence="2 3">
    <name type="scientific">Rhynchophorus ferrugineus</name>
    <name type="common">Red palm weevil</name>
    <name type="synonym">Curculio ferrugineus</name>
    <dbReference type="NCBI Taxonomy" id="354439"/>
    <lineage>
        <taxon>Eukaryota</taxon>
        <taxon>Metazoa</taxon>
        <taxon>Ecdysozoa</taxon>
        <taxon>Arthropoda</taxon>
        <taxon>Hexapoda</taxon>
        <taxon>Insecta</taxon>
        <taxon>Pterygota</taxon>
        <taxon>Neoptera</taxon>
        <taxon>Endopterygota</taxon>
        <taxon>Coleoptera</taxon>
        <taxon>Polyphaga</taxon>
        <taxon>Cucujiformia</taxon>
        <taxon>Curculionidae</taxon>
        <taxon>Dryophthorinae</taxon>
        <taxon>Rhynchophorus</taxon>
    </lineage>
</organism>
<comment type="caution">
    <text evidence="2">The sequence shown here is derived from an EMBL/GenBank/DDBJ whole genome shotgun (WGS) entry which is preliminary data.</text>
</comment>
<proteinExistence type="predicted"/>
<evidence type="ECO:0000313" key="3">
    <source>
        <dbReference type="Proteomes" id="UP000625711"/>
    </source>
</evidence>
<accession>A0A834HMW1</accession>
<feature type="non-terminal residue" evidence="2">
    <location>
        <position position="62"/>
    </location>
</feature>
<dbReference type="Proteomes" id="UP000625711">
    <property type="component" value="Unassembled WGS sequence"/>
</dbReference>
<sequence length="62" mass="6955">MCRQSALFHVNPYIGHGSYEINFLMSRWLPIMDGFTTADPSDALRPHNHNPDGPNLNLSLSS</sequence>
<keyword evidence="3" id="KW-1185">Reference proteome</keyword>
<dbReference type="EMBL" id="JAACXV010018134">
    <property type="protein sequence ID" value="KAF7264154.1"/>
    <property type="molecule type" value="Genomic_DNA"/>
</dbReference>
<gene>
    <name evidence="2" type="ORF">GWI33_000569</name>
</gene>
<evidence type="ECO:0000313" key="2">
    <source>
        <dbReference type="EMBL" id="KAF7264154.1"/>
    </source>
</evidence>
<evidence type="ECO:0000256" key="1">
    <source>
        <dbReference type="SAM" id="MobiDB-lite"/>
    </source>
</evidence>
<dbReference type="AlphaFoldDB" id="A0A834HMW1"/>
<reference evidence="2" key="1">
    <citation type="submission" date="2020-08" db="EMBL/GenBank/DDBJ databases">
        <title>Genome sequencing and assembly of the red palm weevil Rhynchophorus ferrugineus.</title>
        <authorList>
            <person name="Dias G.B."/>
            <person name="Bergman C.M."/>
            <person name="Manee M."/>
        </authorList>
    </citation>
    <scope>NUCLEOTIDE SEQUENCE</scope>
    <source>
        <strain evidence="2">AA-2017</strain>
        <tissue evidence="2">Whole larva</tissue>
    </source>
</reference>